<gene>
    <name evidence="1" type="ORF">HCDG_02137</name>
</gene>
<dbReference type="Proteomes" id="UP000002624">
    <property type="component" value="Unassembled WGS sequence"/>
</dbReference>
<reference evidence="1" key="1">
    <citation type="submission" date="2009-05" db="EMBL/GenBank/DDBJ databases">
        <title>The Genome Sequence of Ajellomyces capsulatus strain H143.</title>
        <authorList>
            <consortium name="The Broad Institute Genome Sequencing Platform"/>
            <person name="Champion M."/>
            <person name="Cuomo C."/>
            <person name="Ma L.-J."/>
            <person name="Henn M.R."/>
            <person name="Sil A."/>
            <person name="Goldman B."/>
            <person name="Young S.K."/>
            <person name="Kodira C.D."/>
            <person name="Zeng Q."/>
            <person name="Koehrsen M."/>
            <person name="Alvarado L."/>
            <person name="Berlin A."/>
            <person name="Borenstein D."/>
            <person name="Chen Z."/>
            <person name="Engels R."/>
            <person name="Freedman E."/>
            <person name="Gellesch M."/>
            <person name="Goldberg J."/>
            <person name="Griggs A."/>
            <person name="Gujja S."/>
            <person name="Heiman D."/>
            <person name="Hepburn T."/>
            <person name="Howarth C."/>
            <person name="Jen D."/>
            <person name="Larson L."/>
            <person name="Lewis B."/>
            <person name="Mehta T."/>
            <person name="Park D."/>
            <person name="Pearson M."/>
            <person name="Roberts A."/>
            <person name="Saif S."/>
            <person name="Shea T."/>
            <person name="Shenoy N."/>
            <person name="Sisk P."/>
            <person name="Stolte C."/>
            <person name="Sykes S."/>
            <person name="Walk T."/>
            <person name="White J."/>
            <person name="Yandava C."/>
            <person name="Klein B."/>
            <person name="McEwen J.G."/>
            <person name="Puccia R."/>
            <person name="Goldman G.H."/>
            <person name="Felipe M.S."/>
            <person name="Nino-Vega G."/>
            <person name="San-Blas G."/>
            <person name="Taylor J."/>
            <person name="Mendoza L."/>
            <person name="Galagan J."/>
            <person name="Nusbaum C."/>
            <person name="Birren B."/>
        </authorList>
    </citation>
    <scope>NUCLEOTIDE SEQUENCE</scope>
    <source>
        <strain evidence="1">H143</strain>
    </source>
</reference>
<dbReference type="OMA" id="WAQRSCH"/>
<dbReference type="HOGENOM" id="CLU_1266579_0_0_1"/>
<sequence length="218" mass="24621">MPIQISGSIKLYMVLYDRWADPGRGLVRDIAATASVWAQRSCHVLTYMISRKGANSAKETSSTDISEIRKALLGWNSTILSPILQHTKSLYFGLNQHKPPSLSGPMQSPEQNVVRSFVSSFLPSAKKNYLLRTSCLGTWAVSRGLLQQRPLHQHDYGRVVSGWRSYLMQPILGTFPDKQGIRSPMFKRQRQWLNDKTSRPHRLAVPCSLRLSAISKKV</sequence>
<name>C6H6T6_AJECH</name>
<dbReference type="EMBL" id="GG692420">
    <property type="protein sequence ID" value="EER44107.1"/>
    <property type="molecule type" value="Genomic_DNA"/>
</dbReference>
<evidence type="ECO:0000313" key="1">
    <source>
        <dbReference type="EMBL" id="EER44107.1"/>
    </source>
</evidence>
<evidence type="ECO:0000313" key="2">
    <source>
        <dbReference type="Proteomes" id="UP000002624"/>
    </source>
</evidence>
<dbReference type="OrthoDB" id="10358811at2759"/>
<protein>
    <submittedName>
        <fullName evidence="1">Uncharacterized protein</fullName>
    </submittedName>
</protein>
<proteinExistence type="predicted"/>
<accession>C6H6T6</accession>
<dbReference type="VEuPathDB" id="FungiDB:HCDG_02137"/>
<dbReference type="AlphaFoldDB" id="C6H6T6"/>
<organism evidence="1 2">
    <name type="scientific">Ajellomyces capsulatus (strain H143)</name>
    <name type="common">Darling's disease fungus</name>
    <name type="synonym">Histoplasma capsulatum</name>
    <dbReference type="NCBI Taxonomy" id="544712"/>
    <lineage>
        <taxon>Eukaryota</taxon>
        <taxon>Fungi</taxon>
        <taxon>Dikarya</taxon>
        <taxon>Ascomycota</taxon>
        <taxon>Pezizomycotina</taxon>
        <taxon>Eurotiomycetes</taxon>
        <taxon>Eurotiomycetidae</taxon>
        <taxon>Onygenales</taxon>
        <taxon>Ajellomycetaceae</taxon>
        <taxon>Histoplasma</taxon>
    </lineage>
</organism>